<accession>A0A1B2EBU4</accession>
<dbReference type="KEGG" id="moc:BB934_03880"/>
<protein>
    <submittedName>
        <fullName evidence="1">Uncharacterized protein</fullName>
    </submittedName>
</protein>
<dbReference type="OrthoDB" id="8021051at2"/>
<sequence>MMAYINWERTFPVDPSTGEILPIGTEGALELPTYGNYGGGGYSAGDYGGQPLTTSSGNPLSQARLIALGPVSDDPVDRLDYLFYRHDVASNNVGEPYTRGQARADASLVKSLIKLDASYDPEASLYAGSANFAMIGRLAINDELHFLPPKVLITAVEDAVGDIQYGLENLPEEELVAALGSLFEPTSEGVFTFEFDVTTTSLREEFVEYIALNALNDAIDFGEADDAPLDTGFPVAGVSEYQLTFNLVSRDLDFVSV</sequence>
<dbReference type="AlphaFoldDB" id="A0A1B2EBU4"/>
<organism evidence="1">
    <name type="scientific">Microvirga ossetica</name>
    <dbReference type="NCBI Taxonomy" id="1882682"/>
    <lineage>
        <taxon>Bacteria</taxon>
        <taxon>Pseudomonadati</taxon>
        <taxon>Pseudomonadota</taxon>
        <taxon>Alphaproteobacteria</taxon>
        <taxon>Hyphomicrobiales</taxon>
        <taxon>Methylobacteriaceae</taxon>
        <taxon>Microvirga</taxon>
    </lineage>
</organism>
<dbReference type="RefSeq" id="WP_099508456.1">
    <property type="nucleotide sequence ID" value="NZ_CP016616.1"/>
</dbReference>
<evidence type="ECO:0000313" key="1">
    <source>
        <dbReference type="EMBL" id="ANY77466.1"/>
    </source>
</evidence>
<proteinExistence type="predicted"/>
<reference evidence="1" key="1">
    <citation type="submission" date="2016-07" db="EMBL/GenBank/DDBJ databases">
        <title>Microvirga ossetica sp. nov. a new species of rhizobia isolated from root nodules of the legume species Vicia alpestris Steven originated from North Ossetia region in the Caucasus.</title>
        <authorList>
            <person name="Safronova V.I."/>
            <person name="Kuznetsova I.G."/>
            <person name="Sazanova A.L."/>
            <person name="Belimov A."/>
            <person name="Andronov E."/>
            <person name="Osledkin Y.S."/>
            <person name="Onishchuk O.P."/>
            <person name="Kurchak O.N."/>
            <person name="Shaposhnikov A.I."/>
            <person name="Willems A."/>
            <person name="Tikhonovich I.A."/>
        </authorList>
    </citation>
    <scope>NUCLEOTIDE SEQUENCE [LARGE SCALE GENOMIC DNA]</scope>
    <source>
        <strain evidence="1">V5/3M</strain>
    </source>
</reference>
<name>A0A1B2EBU4_9HYPH</name>
<dbReference type="EMBL" id="CP016616">
    <property type="protein sequence ID" value="ANY77466.1"/>
    <property type="molecule type" value="Genomic_DNA"/>
</dbReference>
<gene>
    <name evidence="1" type="ORF">BB934_03880</name>
</gene>